<accession>A0A1I4K9F8</accession>
<dbReference type="OrthoDB" id="8576717at2"/>
<dbReference type="Gene3D" id="3.40.50.300">
    <property type="entry name" value="P-loop containing nucleotide triphosphate hydrolases"/>
    <property type="match status" value="1"/>
</dbReference>
<reference evidence="1 2" key="1">
    <citation type="submission" date="2016-10" db="EMBL/GenBank/DDBJ databases">
        <authorList>
            <person name="de Groot N.N."/>
        </authorList>
    </citation>
    <scope>NUCLEOTIDE SEQUENCE [LARGE SCALE GENOMIC DNA]</scope>
    <source>
        <strain evidence="1 2">ATCC 43154</strain>
    </source>
</reference>
<dbReference type="PANTHER" id="PTHR34301:SF8">
    <property type="entry name" value="ATPASE DOMAIN-CONTAINING PROTEIN"/>
    <property type="match status" value="1"/>
</dbReference>
<evidence type="ECO:0000313" key="2">
    <source>
        <dbReference type="Proteomes" id="UP000199470"/>
    </source>
</evidence>
<sequence length="393" mass="42989">MVNPTVEIDWHYPRTALAQGYLDTLRAGLISSLVLFAPRRKGKTEFLLDDLLPAAEAAGYLTVYCSMWQNRSDPLAALLAALAEAAKPKTLGAKLQHRLLRPFKKTSLEFELSHVGKVKAEAEFNAKDGGSQAQLQRLPELIDSVVAASKGKVLIAFDEIQHLAKPEFQELVAALRTTLDVRKKTVKTIFTGSSRNRLQMMFSQIKAPLFQFSQSTDFPELDAGFVAFMAGAFKQATGRELALEQANAAFLALGSTPGLFHDAVERVMKMGGVDIAGVAQGVLAEAREASGYAQRLMEMRPLDREVIRVIVARAPLYTDETRTRLALAIGLGGEPLSARQVQVAVERLLAEQIIYQAARGVYEIEDHQLGEWLMAAPRMMGAGDIEGDEPLAP</sequence>
<dbReference type="EMBL" id="FOTW01000007">
    <property type="protein sequence ID" value="SFL75442.1"/>
    <property type="molecule type" value="Genomic_DNA"/>
</dbReference>
<dbReference type="AlphaFoldDB" id="A0A1I4K9F8"/>
<proteinExistence type="predicted"/>
<dbReference type="STRING" id="758825.SAMN02982985_01372"/>
<dbReference type="PANTHER" id="PTHR34301">
    <property type="entry name" value="DNA-BINDING PROTEIN-RELATED"/>
    <property type="match status" value="1"/>
</dbReference>
<dbReference type="InterPro" id="IPR027417">
    <property type="entry name" value="P-loop_NTPase"/>
</dbReference>
<name>A0A1I4K9F8_9BURK</name>
<evidence type="ECO:0000313" key="1">
    <source>
        <dbReference type="EMBL" id="SFL75442.1"/>
    </source>
</evidence>
<organism evidence="1 2">
    <name type="scientific">Rugamonas rubra</name>
    <dbReference type="NCBI Taxonomy" id="758825"/>
    <lineage>
        <taxon>Bacteria</taxon>
        <taxon>Pseudomonadati</taxon>
        <taxon>Pseudomonadota</taxon>
        <taxon>Betaproteobacteria</taxon>
        <taxon>Burkholderiales</taxon>
        <taxon>Oxalobacteraceae</taxon>
        <taxon>Telluria group</taxon>
        <taxon>Rugamonas</taxon>
    </lineage>
</organism>
<protein>
    <submittedName>
        <fullName evidence="1">Uncharacterized protein</fullName>
    </submittedName>
</protein>
<gene>
    <name evidence="1" type="ORF">SAMN02982985_01372</name>
</gene>
<dbReference type="RefSeq" id="WP_093385484.1">
    <property type="nucleotide sequence ID" value="NZ_FOTW01000007.1"/>
</dbReference>
<keyword evidence="2" id="KW-1185">Reference proteome</keyword>
<dbReference type="Proteomes" id="UP000199470">
    <property type="component" value="Unassembled WGS sequence"/>
</dbReference>
<dbReference type="SUPFAM" id="SSF52540">
    <property type="entry name" value="P-loop containing nucleoside triphosphate hydrolases"/>
    <property type="match status" value="1"/>
</dbReference>